<dbReference type="OrthoDB" id="3071225at2759"/>
<reference evidence="1 2" key="1">
    <citation type="submission" date="2014-04" db="EMBL/GenBank/DDBJ databases">
        <authorList>
            <consortium name="DOE Joint Genome Institute"/>
            <person name="Kuo A."/>
            <person name="Kohler A."/>
            <person name="Costa M.D."/>
            <person name="Nagy L.G."/>
            <person name="Floudas D."/>
            <person name="Copeland A."/>
            <person name="Barry K.W."/>
            <person name="Cichocki N."/>
            <person name="Veneault-Fourrey C."/>
            <person name="LaButti K."/>
            <person name="Lindquist E.A."/>
            <person name="Lipzen A."/>
            <person name="Lundell T."/>
            <person name="Morin E."/>
            <person name="Murat C."/>
            <person name="Sun H."/>
            <person name="Tunlid A."/>
            <person name="Henrissat B."/>
            <person name="Grigoriev I.V."/>
            <person name="Hibbett D.S."/>
            <person name="Martin F."/>
            <person name="Nordberg H.P."/>
            <person name="Cantor M.N."/>
            <person name="Hua S.X."/>
        </authorList>
    </citation>
    <scope>NUCLEOTIDE SEQUENCE [LARGE SCALE GENOMIC DNA]</scope>
    <source>
        <strain evidence="1 2">Marx 270</strain>
    </source>
</reference>
<keyword evidence="2" id="KW-1185">Reference proteome</keyword>
<feature type="non-terminal residue" evidence="1">
    <location>
        <position position="1"/>
    </location>
</feature>
<name>A0A0C3NCN1_PISTI</name>
<sequence length="238" mass="27114">WLSSFWQGTTTGIYAEQKLHAMRMVEARKWSFVDVCSLAHRFSWQCATPDTYGPFARAVYDALNDSCGTWYSSCFCFYLKKGAIESFEYAWSNVSILVTLRLSIHPSLADEDDYTFRISCFVAELYAVDLLSKARVHECFGKVLHNMCSLEHIHILWEMVSRGKESLWQGPKSSQLVTAFTSLFAKRTETILRATNTGPPALVATKVINDISQMIHNWHNRPSTAVSTTPKSIWAYPF</sequence>
<protein>
    <submittedName>
        <fullName evidence="1">Uncharacterized protein</fullName>
    </submittedName>
</protein>
<accession>A0A0C3NCN1</accession>
<dbReference type="InParanoid" id="A0A0C3NCN1"/>
<reference evidence="2" key="2">
    <citation type="submission" date="2015-01" db="EMBL/GenBank/DDBJ databases">
        <title>Evolutionary Origins and Diversification of the Mycorrhizal Mutualists.</title>
        <authorList>
            <consortium name="DOE Joint Genome Institute"/>
            <consortium name="Mycorrhizal Genomics Consortium"/>
            <person name="Kohler A."/>
            <person name="Kuo A."/>
            <person name="Nagy L.G."/>
            <person name="Floudas D."/>
            <person name="Copeland A."/>
            <person name="Barry K.W."/>
            <person name="Cichocki N."/>
            <person name="Veneault-Fourrey C."/>
            <person name="LaButti K."/>
            <person name="Lindquist E.A."/>
            <person name="Lipzen A."/>
            <person name="Lundell T."/>
            <person name="Morin E."/>
            <person name="Murat C."/>
            <person name="Riley R."/>
            <person name="Ohm R."/>
            <person name="Sun H."/>
            <person name="Tunlid A."/>
            <person name="Henrissat B."/>
            <person name="Grigoriev I.V."/>
            <person name="Hibbett D.S."/>
            <person name="Martin F."/>
        </authorList>
    </citation>
    <scope>NUCLEOTIDE SEQUENCE [LARGE SCALE GENOMIC DNA]</scope>
    <source>
        <strain evidence="2">Marx 270</strain>
    </source>
</reference>
<organism evidence="1 2">
    <name type="scientific">Pisolithus tinctorius Marx 270</name>
    <dbReference type="NCBI Taxonomy" id="870435"/>
    <lineage>
        <taxon>Eukaryota</taxon>
        <taxon>Fungi</taxon>
        <taxon>Dikarya</taxon>
        <taxon>Basidiomycota</taxon>
        <taxon>Agaricomycotina</taxon>
        <taxon>Agaricomycetes</taxon>
        <taxon>Agaricomycetidae</taxon>
        <taxon>Boletales</taxon>
        <taxon>Sclerodermatineae</taxon>
        <taxon>Pisolithaceae</taxon>
        <taxon>Pisolithus</taxon>
    </lineage>
</organism>
<evidence type="ECO:0000313" key="2">
    <source>
        <dbReference type="Proteomes" id="UP000054217"/>
    </source>
</evidence>
<gene>
    <name evidence="1" type="ORF">M404DRAFT_171425</name>
</gene>
<dbReference type="EMBL" id="KN832180">
    <property type="protein sequence ID" value="KIN93323.1"/>
    <property type="molecule type" value="Genomic_DNA"/>
</dbReference>
<dbReference type="AlphaFoldDB" id="A0A0C3NCN1"/>
<proteinExistence type="predicted"/>
<evidence type="ECO:0000313" key="1">
    <source>
        <dbReference type="EMBL" id="KIN93323.1"/>
    </source>
</evidence>
<dbReference type="Proteomes" id="UP000054217">
    <property type="component" value="Unassembled WGS sequence"/>
</dbReference>
<dbReference type="HOGENOM" id="CLU_1351797_0_0_1"/>